<gene>
    <name evidence="4" type="ORF">METZ01_LOCUS11981</name>
</gene>
<dbReference type="InterPro" id="IPR042208">
    <property type="entry name" value="D-ser_dehydrat-like_sf"/>
</dbReference>
<dbReference type="GO" id="GO:0008721">
    <property type="term" value="F:D-serine ammonia-lyase activity"/>
    <property type="evidence" value="ECO:0007669"/>
    <property type="project" value="TreeGrafter"/>
</dbReference>
<organism evidence="4">
    <name type="scientific">marine metagenome</name>
    <dbReference type="NCBI Taxonomy" id="408172"/>
    <lineage>
        <taxon>unclassified sequences</taxon>
        <taxon>metagenomes</taxon>
        <taxon>ecological metagenomes</taxon>
    </lineage>
</organism>
<name>A0A381NXI0_9ZZZZ</name>
<dbReference type="AlphaFoldDB" id="A0A381NXI0"/>
<evidence type="ECO:0000259" key="3">
    <source>
        <dbReference type="SMART" id="SM01119"/>
    </source>
</evidence>
<accession>A0A381NXI0</accession>
<dbReference type="InterPro" id="IPR029066">
    <property type="entry name" value="PLP-binding_barrel"/>
</dbReference>
<evidence type="ECO:0000256" key="1">
    <source>
        <dbReference type="ARBA" id="ARBA00005323"/>
    </source>
</evidence>
<comment type="similarity">
    <text evidence="1">Belongs to the DSD1 family.</text>
</comment>
<dbReference type="SMART" id="SM01119">
    <property type="entry name" value="D-ser_dehydrat"/>
    <property type="match status" value="1"/>
</dbReference>
<evidence type="ECO:0000313" key="4">
    <source>
        <dbReference type="EMBL" id="SUZ59127.1"/>
    </source>
</evidence>
<dbReference type="Pfam" id="PF01168">
    <property type="entry name" value="Ala_racemase_N"/>
    <property type="match status" value="1"/>
</dbReference>
<reference evidence="4" key="1">
    <citation type="submission" date="2018-05" db="EMBL/GenBank/DDBJ databases">
        <authorList>
            <person name="Lanie J.A."/>
            <person name="Ng W.-L."/>
            <person name="Kazmierczak K.M."/>
            <person name="Andrzejewski T.M."/>
            <person name="Davidsen T.M."/>
            <person name="Wayne K.J."/>
            <person name="Tettelin H."/>
            <person name="Glass J.I."/>
            <person name="Rusch D."/>
            <person name="Podicherti R."/>
            <person name="Tsui H.-C.T."/>
            <person name="Winkler M.E."/>
        </authorList>
    </citation>
    <scope>NUCLEOTIDE SEQUENCE</scope>
</reference>
<keyword evidence="2" id="KW-0456">Lyase</keyword>
<dbReference type="GO" id="GO:0036088">
    <property type="term" value="P:D-serine catabolic process"/>
    <property type="evidence" value="ECO:0007669"/>
    <property type="project" value="TreeGrafter"/>
</dbReference>
<feature type="domain" description="D-serine dehydratase-like" evidence="3">
    <location>
        <begin position="265"/>
        <end position="354"/>
    </location>
</feature>
<dbReference type="InterPro" id="IPR051466">
    <property type="entry name" value="D-amino_acid_metab_enzyme"/>
</dbReference>
<proteinExistence type="inferred from homology"/>
<dbReference type="Gene3D" id="2.40.37.20">
    <property type="entry name" value="D-serine dehydratase-like domain"/>
    <property type="match status" value="1"/>
</dbReference>
<dbReference type="InterPro" id="IPR001608">
    <property type="entry name" value="Ala_racemase_N"/>
</dbReference>
<dbReference type="EMBL" id="UINC01000665">
    <property type="protein sequence ID" value="SUZ59127.1"/>
    <property type="molecule type" value="Genomic_DNA"/>
</dbReference>
<sequence>MKPNLENTWYNVHDENKIITPGLLISPEKIKDNIKAMIQISGTANRLWPHIKTYKMKPVIELQKDYGINRFKCATLGEVELLCKAEVSHILLAIQPTEKKLDAFLTLQKKYPKIQFSTLLDNNKSLSLFDRIASQKKQTLGVWIDLNIGMNRTGIIPNKNGFKLYRNIKESQLIRFMGLHAYDGHIRSESEIKRKEDSDNAFLSVLYLKEKIENHNKKSIDIIAGGSLTFLPHSQRKNVFLSPGTTLLWDAISDKLWPESPFQIAAVVATRVISKPNKDILCLDLGHKAIAPEMPLPRAILIGLEEAEHIGQSEEHLVIKTKKALKYDVGDMIYALPKHICPTVVKYNQSQLLKNQELIGYWDIQARDYNYMPTL</sequence>
<dbReference type="InterPro" id="IPR026956">
    <property type="entry name" value="D-ser_dehydrat-like_dom"/>
</dbReference>
<protein>
    <recommendedName>
        <fullName evidence="3">D-serine dehydratase-like domain-containing protein</fullName>
    </recommendedName>
</protein>
<dbReference type="Gene3D" id="3.20.20.10">
    <property type="entry name" value="Alanine racemase"/>
    <property type="match status" value="1"/>
</dbReference>
<dbReference type="PANTHER" id="PTHR28004:SF2">
    <property type="entry name" value="D-SERINE DEHYDRATASE"/>
    <property type="match status" value="1"/>
</dbReference>
<dbReference type="Pfam" id="PF14031">
    <property type="entry name" value="D-ser_dehydrat"/>
    <property type="match status" value="1"/>
</dbReference>
<dbReference type="SUPFAM" id="SSF51419">
    <property type="entry name" value="PLP-binding barrel"/>
    <property type="match status" value="1"/>
</dbReference>
<evidence type="ECO:0000256" key="2">
    <source>
        <dbReference type="ARBA" id="ARBA00023239"/>
    </source>
</evidence>
<dbReference type="PANTHER" id="PTHR28004">
    <property type="entry name" value="ZGC:162816-RELATED"/>
    <property type="match status" value="1"/>
</dbReference>